<evidence type="ECO:0000313" key="4">
    <source>
        <dbReference type="Proteomes" id="UP000239485"/>
    </source>
</evidence>
<dbReference type="PANTHER" id="PTHR43591:SF99">
    <property type="entry name" value="OS06G0646000 PROTEIN"/>
    <property type="match status" value="1"/>
</dbReference>
<dbReference type="InterPro" id="IPR029063">
    <property type="entry name" value="SAM-dependent_MTases_sf"/>
</dbReference>
<organism evidence="3 4">
    <name type="scientific">Kineococcus xinjiangensis</name>
    <dbReference type="NCBI Taxonomy" id="512762"/>
    <lineage>
        <taxon>Bacteria</taxon>
        <taxon>Bacillati</taxon>
        <taxon>Actinomycetota</taxon>
        <taxon>Actinomycetes</taxon>
        <taxon>Kineosporiales</taxon>
        <taxon>Kineosporiaceae</taxon>
        <taxon>Kineococcus</taxon>
    </lineage>
</organism>
<accession>A0A2S6IPI5</accession>
<dbReference type="SUPFAM" id="SSF53335">
    <property type="entry name" value="S-adenosyl-L-methionine-dependent methyltransferases"/>
    <property type="match status" value="1"/>
</dbReference>
<dbReference type="PANTHER" id="PTHR43591">
    <property type="entry name" value="METHYLTRANSFERASE"/>
    <property type="match status" value="1"/>
</dbReference>
<dbReference type="GO" id="GO:0008757">
    <property type="term" value="F:S-adenosylmethionine-dependent methyltransferase activity"/>
    <property type="evidence" value="ECO:0007669"/>
    <property type="project" value="InterPro"/>
</dbReference>
<sequence>MSGTPSDPVQAPEAEEAPRVGRWPVDAETSARANRTWWDADAADYRIEHGDFLGAADFVWGPERLREEEARLLGDVRGKRVLEVGCGGAQCARWLGAQGAAVVGTDISAGMLREARALDAATGSRTALVQCDARRLPFADASVDVVCSAYGALPFVADVGEVLAEIARVLVPAGLLAFSVAHPLRWALPDDPGEHGLVVRHSYFDRTPYVETEEDGSVRYVEHHRTMSDWVRALVAAGFVLQDLVEPQWSAGEAVWGGWSRLRGELVPGTAVFVARSAG</sequence>
<name>A0A2S6IPI5_9ACTN</name>
<proteinExistence type="predicted"/>
<reference evidence="3 4" key="1">
    <citation type="submission" date="2018-02" db="EMBL/GenBank/DDBJ databases">
        <title>Genomic Encyclopedia of Archaeal and Bacterial Type Strains, Phase II (KMG-II): from individual species to whole genera.</title>
        <authorList>
            <person name="Goeker M."/>
        </authorList>
    </citation>
    <scope>NUCLEOTIDE SEQUENCE [LARGE SCALE GENOMIC DNA]</scope>
    <source>
        <strain evidence="3 4">DSM 22857</strain>
    </source>
</reference>
<dbReference type="CDD" id="cd02440">
    <property type="entry name" value="AdoMet_MTases"/>
    <property type="match status" value="1"/>
</dbReference>
<gene>
    <name evidence="3" type="ORF">CLV92_105187</name>
</gene>
<dbReference type="InterPro" id="IPR013216">
    <property type="entry name" value="Methyltransf_11"/>
</dbReference>
<keyword evidence="3" id="KW-0489">Methyltransferase</keyword>
<protein>
    <submittedName>
        <fullName evidence="3">Methyltransferase family protein</fullName>
    </submittedName>
</protein>
<feature type="region of interest" description="Disordered" evidence="1">
    <location>
        <begin position="1"/>
        <end position="26"/>
    </location>
</feature>
<dbReference type="Gene3D" id="3.40.50.150">
    <property type="entry name" value="Vaccinia Virus protein VP39"/>
    <property type="match status" value="1"/>
</dbReference>
<dbReference type="Pfam" id="PF08241">
    <property type="entry name" value="Methyltransf_11"/>
    <property type="match status" value="1"/>
</dbReference>
<dbReference type="Proteomes" id="UP000239485">
    <property type="component" value="Unassembled WGS sequence"/>
</dbReference>
<evidence type="ECO:0000256" key="1">
    <source>
        <dbReference type="SAM" id="MobiDB-lite"/>
    </source>
</evidence>
<evidence type="ECO:0000259" key="2">
    <source>
        <dbReference type="Pfam" id="PF08241"/>
    </source>
</evidence>
<dbReference type="AlphaFoldDB" id="A0A2S6IPI5"/>
<evidence type="ECO:0000313" key="3">
    <source>
        <dbReference type="EMBL" id="PPK96085.1"/>
    </source>
</evidence>
<dbReference type="GO" id="GO:0032259">
    <property type="term" value="P:methylation"/>
    <property type="evidence" value="ECO:0007669"/>
    <property type="project" value="UniProtKB-KW"/>
</dbReference>
<keyword evidence="4" id="KW-1185">Reference proteome</keyword>
<dbReference type="EMBL" id="PTJD01000005">
    <property type="protein sequence ID" value="PPK96085.1"/>
    <property type="molecule type" value="Genomic_DNA"/>
</dbReference>
<feature type="domain" description="Methyltransferase type 11" evidence="2">
    <location>
        <begin position="82"/>
        <end position="178"/>
    </location>
</feature>
<keyword evidence="3" id="KW-0808">Transferase</keyword>
<comment type="caution">
    <text evidence="3">The sequence shown here is derived from an EMBL/GenBank/DDBJ whole genome shotgun (WGS) entry which is preliminary data.</text>
</comment>